<evidence type="ECO:0000313" key="5">
    <source>
        <dbReference type="Proteomes" id="UP000242188"/>
    </source>
</evidence>
<dbReference type="InterPro" id="IPR053041">
    <property type="entry name" value="Transglut-like_Superfamily_Mod"/>
</dbReference>
<feature type="region of interest" description="Disordered" evidence="1">
    <location>
        <begin position="1"/>
        <end position="20"/>
    </location>
</feature>
<evidence type="ECO:0000256" key="1">
    <source>
        <dbReference type="SAM" id="MobiDB-lite"/>
    </source>
</evidence>
<feature type="domain" description="KY-like immunoglobulin-like" evidence="3">
    <location>
        <begin position="269"/>
        <end position="401"/>
    </location>
</feature>
<reference evidence="4 5" key="1">
    <citation type="journal article" date="2017" name="Nat. Ecol. Evol.">
        <title>Scallop genome provides insights into evolution of bilaterian karyotype and development.</title>
        <authorList>
            <person name="Wang S."/>
            <person name="Zhang J."/>
            <person name="Jiao W."/>
            <person name="Li J."/>
            <person name="Xun X."/>
            <person name="Sun Y."/>
            <person name="Guo X."/>
            <person name="Huan P."/>
            <person name="Dong B."/>
            <person name="Zhang L."/>
            <person name="Hu X."/>
            <person name="Sun X."/>
            <person name="Wang J."/>
            <person name="Zhao C."/>
            <person name="Wang Y."/>
            <person name="Wang D."/>
            <person name="Huang X."/>
            <person name="Wang R."/>
            <person name="Lv J."/>
            <person name="Li Y."/>
            <person name="Zhang Z."/>
            <person name="Liu B."/>
            <person name="Lu W."/>
            <person name="Hui Y."/>
            <person name="Liang J."/>
            <person name="Zhou Z."/>
            <person name="Hou R."/>
            <person name="Li X."/>
            <person name="Liu Y."/>
            <person name="Li H."/>
            <person name="Ning X."/>
            <person name="Lin Y."/>
            <person name="Zhao L."/>
            <person name="Xing Q."/>
            <person name="Dou J."/>
            <person name="Li Y."/>
            <person name="Mao J."/>
            <person name="Guo H."/>
            <person name="Dou H."/>
            <person name="Li T."/>
            <person name="Mu C."/>
            <person name="Jiang W."/>
            <person name="Fu Q."/>
            <person name="Fu X."/>
            <person name="Miao Y."/>
            <person name="Liu J."/>
            <person name="Yu Q."/>
            <person name="Li R."/>
            <person name="Liao H."/>
            <person name="Li X."/>
            <person name="Kong Y."/>
            <person name="Jiang Z."/>
            <person name="Chourrout D."/>
            <person name="Li R."/>
            <person name="Bao Z."/>
        </authorList>
    </citation>
    <scope>NUCLEOTIDE SEQUENCE [LARGE SCALE GENOMIC DNA]</scope>
    <source>
        <strain evidence="4 5">PY_sf001</strain>
    </source>
</reference>
<dbReference type="SUPFAM" id="SSF54001">
    <property type="entry name" value="Cysteine proteinases"/>
    <property type="match status" value="1"/>
</dbReference>
<dbReference type="Proteomes" id="UP000242188">
    <property type="component" value="Unassembled WGS sequence"/>
</dbReference>
<proteinExistence type="predicted"/>
<dbReference type="EMBL" id="NEDP02005103">
    <property type="protein sequence ID" value="OWF43434.1"/>
    <property type="molecule type" value="Genomic_DNA"/>
</dbReference>
<evidence type="ECO:0000259" key="2">
    <source>
        <dbReference type="Pfam" id="PF01841"/>
    </source>
</evidence>
<dbReference type="InterPro" id="IPR056564">
    <property type="entry name" value="Ig-like_KY"/>
</dbReference>
<evidence type="ECO:0000259" key="3">
    <source>
        <dbReference type="Pfam" id="PF23265"/>
    </source>
</evidence>
<dbReference type="InterPro" id="IPR002931">
    <property type="entry name" value="Transglutaminase-like"/>
</dbReference>
<comment type="caution">
    <text evidence="4">The sequence shown here is derived from an EMBL/GenBank/DDBJ whole genome shotgun (WGS) entry which is preliminary data.</text>
</comment>
<sequence>MGCGQSVRVNLRTKKDDPKSKTIADPVIQYGTYQFNRNSIFVETHSLYVVDPSPLEFFPPPHVPPTSKSEIFNEEEYEHLDKRAMKVPNEKKKGTLIKLVKYLIKPCKDDVGKVRVLFTWLCAQNMDKMVVPMQPPKENSVVYYLTRLKVKKNNYAQMFSFLCRIINIPCICIHGYLKGSTYQIGQSVEKNKAALYGEWNAVLIDNTWRLINPYWAACAVGTEVSENVDRTFKVDETYFLPDPEQLVNSHFPEEPSWQLVDRPVSIHGFERKAFVKERFFELGMRLLTHSLCELQTDSGDIELTFGIPEHKKMDIQLNCLIFRADFNDWHLQEDSRFQHDMIYNPNDNSVAIRIRFPRKGTYKLEIVGKDRTIEEDGYDFDWVAVYKIRVNGFPKKYQAFPKVGDSGWGNNPRIEENGLAALSHPHAVILAEGDMTLIAFGIEEDSAKGLDLRYRLTDVNKSLDALPLEKTGVTEEEDQYIIEVRPPQGDEAALVVYILTEEGEQINICNNLIVGVDAASVNLAEDIANVKSQLQAAIDDLHLAALDRAVDLVNIKEYEEPMQREMNIARDLITRFTNLHVQKHDVLAIPNSTITEICSNPVLDEVHEVIKAMLLLLGDYEEITTIWTNAIEILSRKETQSLRNRINTFNILKLDMDITLGANKLISRLDLEKITTNCPAAGHMYMWVKGIVEENMKRRPDEVKKTIPRTHELGGPGAPIFKIKEIAGKVPISEI</sequence>
<dbReference type="Gene3D" id="1.20.920.20">
    <property type="match status" value="1"/>
</dbReference>
<evidence type="ECO:0000313" key="4">
    <source>
        <dbReference type="EMBL" id="OWF43434.1"/>
    </source>
</evidence>
<protein>
    <submittedName>
        <fullName evidence="4">Kyphoscoliosis peptidase</fullName>
    </submittedName>
</protein>
<organism evidence="4 5">
    <name type="scientific">Mizuhopecten yessoensis</name>
    <name type="common">Japanese scallop</name>
    <name type="synonym">Patinopecten yessoensis</name>
    <dbReference type="NCBI Taxonomy" id="6573"/>
    <lineage>
        <taxon>Eukaryota</taxon>
        <taxon>Metazoa</taxon>
        <taxon>Spiralia</taxon>
        <taxon>Lophotrochozoa</taxon>
        <taxon>Mollusca</taxon>
        <taxon>Bivalvia</taxon>
        <taxon>Autobranchia</taxon>
        <taxon>Pteriomorphia</taxon>
        <taxon>Pectinida</taxon>
        <taxon>Pectinoidea</taxon>
        <taxon>Pectinidae</taxon>
        <taxon>Mizuhopecten</taxon>
    </lineage>
</organism>
<dbReference type="PANTHER" id="PTHR47020">
    <property type="entry name" value="HILLARIN"/>
    <property type="match status" value="1"/>
</dbReference>
<dbReference type="InterPro" id="IPR038765">
    <property type="entry name" value="Papain-like_cys_pep_sf"/>
</dbReference>
<dbReference type="Pfam" id="PF23265">
    <property type="entry name" value="Ig-like_KY"/>
    <property type="match status" value="1"/>
</dbReference>
<dbReference type="Gene3D" id="3.10.620.30">
    <property type="match status" value="1"/>
</dbReference>
<dbReference type="AlphaFoldDB" id="A0A210Q3W6"/>
<keyword evidence="5" id="KW-1185">Reference proteome</keyword>
<dbReference type="Pfam" id="PF01841">
    <property type="entry name" value="Transglut_core"/>
    <property type="match status" value="1"/>
</dbReference>
<accession>A0A210Q3W6</accession>
<feature type="domain" description="Transglutaminase-like" evidence="2">
    <location>
        <begin position="99"/>
        <end position="211"/>
    </location>
</feature>
<dbReference type="PANTHER" id="PTHR47020:SF1">
    <property type="entry name" value="HILLARIN"/>
    <property type="match status" value="1"/>
</dbReference>
<name>A0A210Q3W6_MIZYE</name>
<gene>
    <name evidence="4" type="ORF">KP79_PYT21635</name>
</gene>
<dbReference type="OrthoDB" id="6129702at2759"/>